<keyword evidence="7" id="KW-0479">Metal-binding</keyword>
<evidence type="ECO:0000256" key="2">
    <source>
        <dbReference type="ARBA" id="ARBA00001946"/>
    </source>
</evidence>
<evidence type="ECO:0000256" key="3">
    <source>
        <dbReference type="ARBA" id="ARBA00003814"/>
    </source>
</evidence>
<dbReference type="PRINTS" id="PR01099">
    <property type="entry name" value="HYETHTZKNASE"/>
</dbReference>
<dbReference type="UniPathway" id="UPA00060">
    <property type="reaction ID" value="UER00139"/>
</dbReference>
<dbReference type="SUPFAM" id="SSF53613">
    <property type="entry name" value="Ribokinase-like"/>
    <property type="match status" value="1"/>
</dbReference>
<dbReference type="Gene3D" id="3.20.20.70">
    <property type="entry name" value="Aldolase class I"/>
    <property type="match status" value="1"/>
</dbReference>
<evidence type="ECO:0000256" key="4">
    <source>
        <dbReference type="ARBA" id="ARBA00004868"/>
    </source>
</evidence>
<reference evidence="19 20" key="1">
    <citation type="submission" date="2016-08" db="EMBL/GenBank/DDBJ databases">
        <title>Draft genome sequence of allopolyploid Zygosaccharomyces rouxii.</title>
        <authorList>
            <person name="Watanabe J."/>
            <person name="Uehara K."/>
            <person name="Mogi Y."/>
            <person name="Tsukioka Y."/>
        </authorList>
    </citation>
    <scope>NUCLEOTIDE SEQUENCE [LARGE SCALE GENOMIC DNA]</scope>
    <source>
        <strain evidence="19 20">NBRC 110957</strain>
    </source>
</reference>
<sequence length="542" mass="58874">MVFAKDEVDYSLYLVTDSTMLPEGTTLYSQVENALENGVSLVQLREKNVDTKKFIEEAIEIQKLCKKFEVPLIINDRIDVALAIDADGVHVGQDDMPIPMVRKLVGPDKIIGWSVGYTHEVEQLAQWGPDYVDYIGIGMVFPTNTKKNAKKSPMGPRGVARILDALENNNVDWCRTVAIGGLHPDNISRVLYQCNSLSGQRSIDGISVVSDIMAAKDAGAATKNLRDILDKGYYSFVNLQLSIKTIYDLDFSSHTKRFLEQVAKNRPLVQHITNKVHQNFGANVTLAIGSSPIMSEIKEEANDLAHIPHAALLLNTGSVAPLEVVKTAIQAYNDVKRPIVFDPVGYSATTTRIVLNDTLLASGQFTCIKGNTGEILSLAGFSGKMRGVDAHEGDFDKNLLAQATREVAFRFRTIAVCTGELDFIADGTLGGTYSLSDGTKDRVLKDLPCVVVSNGPIPLMGDITASGCSLGSTIASLLGGANSDENPFELVVAAVELYKEAGRLASLSSEGSGSFHVQLIDKLYNCFRSNPRTWAPKVETLN</sequence>
<dbReference type="InterPro" id="IPR000417">
    <property type="entry name" value="Hyethyz_kinase"/>
</dbReference>
<dbReference type="InterPro" id="IPR034291">
    <property type="entry name" value="TMP_synthase"/>
</dbReference>
<dbReference type="eggNOG" id="ENOG502QS2M">
    <property type="taxonomic scope" value="Eukaryota"/>
</dbReference>
<dbReference type="FunFam" id="3.40.1190.20:FF:000055">
    <property type="entry name" value="Hydroxyethylthiazole kinase"/>
    <property type="match status" value="1"/>
</dbReference>
<keyword evidence="11" id="KW-0460">Magnesium</keyword>
<keyword evidence="8" id="KW-0547">Nucleotide-binding</keyword>
<keyword evidence="9" id="KW-0418">Kinase</keyword>
<evidence type="ECO:0000256" key="14">
    <source>
        <dbReference type="ARBA" id="ARBA00047851"/>
    </source>
</evidence>
<gene>
    <name evidence="19" type="ORF">ZYGR_0P02860</name>
</gene>
<dbReference type="Proteomes" id="UP000187013">
    <property type="component" value="Unassembled WGS sequence"/>
</dbReference>
<comment type="pathway">
    <text evidence="4">Cofactor biosynthesis; thiamine diphosphate biosynthesis; 4-methyl-5-(2-phosphoethyl)-thiazole from 5-(2-hydroxyethyl)-4-methylthiazole: step 1/1.</text>
</comment>
<evidence type="ECO:0000256" key="15">
    <source>
        <dbReference type="ARBA" id="ARBA00047883"/>
    </source>
</evidence>
<comment type="catalytic activity">
    <reaction evidence="1">
        <text>5-(2-hydroxyethyl)-4-methylthiazole + ATP = 4-methyl-5-(2-phosphooxyethyl)-thiazole + ADP + H(+)</text>
        <dbReference type="Rhea" id="RHEA:24212"/>
        <dbReference type="ChEBI" id="CHEBI:15378"/>
        <dbReference type="ChEBI" id="CHEBI:17957"/>
        <dbReference type="ChEBI" id="CHEBI:30616"/>
        <dbReference type="ChEBI" id="CHEBI:58296"/>
        <dbReference type="ChEBI" id="CHEBI:456216"/>
        <dbReference type="EC" id="2.7.1.50"/>
    </reaction>
</comment>
<dbReference type="SUPFAM" id="SSF51391">
    <property type="entry name" value="Thiamin phosphate synthase"/>
    <property type="match status" value="1"/>
</dbReference>
<dbReference type="CDD" id="cd01170">
    <property type="entry name" value="THZ_kinase"/>
    <property type="match status" value="1"/>
</dbReference>
<comment type="function">
    <text evidence="3">Condenses 4-methyl-5-(beta-hydroxyethyl)thiazole monophosphate (THZ-P) and 2-methyl-4-amino-5-hydroxymethyl pyrimidine pyrophosphate (HMP-PP) to form thiamine monophosphate (TMP).</text>
</comment>
<dbReference type="PANTHER" id="PTHR20857:SF23">
    <property type="entry name" value="THIAMINE BIOSYNTHETIC BIFUNCTIONAL ENZYME"/>
    <property type="match status" value="1"/>
</dbReference>
<dbReference type="GO" id="GO:0005737">
    <property type="term" value="C:cytoplasm"/>
    <property type="evidence" value="ECO:0007669"/>
    <property type="project" value="TreeGrafter"/>
</dbReference>
<evidence type="ECO:0000256" key="7">
    <source>
        <dbReference type="ARBA" id="ARBA00022723"/>
    </source>
</evidence>
<dbReference type="InterPro" id="IPR013785">
    <property type="entry name" value="Aldolase_TIM"/>
</dbReference>
<dbReference type="GO" id="GO:0009229">
    <property type="term" value="P:thiamine diphosphate biosynthetic process"/>
    <property type="evidence" value="ECO:0007669"/>
    <property type="project" value="UniProtKB-UniPathway"/>
</dbReference>
<evidence type="ECO:0000256" key="11">
    <source>
        <dbReference type="ARBA" id="ARBA00022842"/>
    </source>
</evidence>
<keyword evidence="12" id="KW-0784">Thiamine biosynthesis</keyword>
<evidence type="ECO:0000256" key="6">
    <source>
        <dbReference type="ARBA" id="ARBA00022679"/>
    </source>
</evidence>
<evidence type="ECO:0000256" key="16">
    <source>
        <dbReference type="ARBA" id="ARBA00061146"/>
    </source>
</evidence>
<dbReference type="Pfam" id="PF02581">
    <property type="entry name" value="TMP-TENI"/>
    <property type="match status" value="1"/>
</dbReference>
<name>A0A1Q3A1Q0_ZYGRO</name>
<protein>
    <recommendedName>
        <fullName evidence="18">Thiamine phosphate synthase/TenI domain-containing protein</fullName>
    </recommendedName>
</protein>
<comment type="catalytic activity">
    <reaction evidence="14">
        <text>2-(2-carboxy-4-methylthiazol-5-yl)ethyl phosphate + 4-amino-2-methyl-5-(diphosphooxymethyl)pyrimidine + 2 H(+) = thiamine phosphate + CO2 + diphosphate</text>
        <dbReference type="Rhea" id="RHEA:47848"/>
        <dbReference type="ChEBI" id="CHEBI:15378"/>
        <dbReference type="ChEBI" id="CHEBI:16526"/>
        <dbReference type="ChEBI" id="CHEBI:33019"/>
        <dbReference type="ChEBI" id="CHEBI:37575"/>
        <dbReference type="ChEBI" id="CHEBI:57841"/>
        <dbReference type="ChEBI" id="CHEBI:62890"/>
        <dbReference type="EC" id="2.5.1.3"/>
    </reaction>
</comment>
<evidence type="ECO:0000256" key="17">
    <source>
        <dbReference type="ARBA" id="ARBA00061283"/>
    </source>
</evidence>
<evidence type="ECO:0000256" key="10">
    <source>
        <dbReference type="ARBA" id="ARBA00022840"/>
    </source>
</evidence>
<accession>A0A1Q3A1Q0</accession>
<dbReference type="GO" id="GO:0004417">
    <property type="term" value="F:hydroxyethylthiazole kinase activity"/>
    <property type="evidence" value="ECO:0007669"/>
    <property type="project" value="UniProtKB-EC"/>
</dbReference>
<keyword evidence="10" id="KW-0067">ATP-binding</keyword>
<dbReference type="Gene3D" id="3.40.1190.20">
    <property type="match status" value="1"/>
</dbReference>
<dbReference type="NCBIfam" id="TIGR00693">
    <property type="entry name" value="thiE"/>
    <property type="match status" value="1"/>
</dbReference>
<evidence type="ECO:0000256" key="8">
    <source>
        <dbReference type="ARBA" id="ARBA00022741"/>
    </source>
</evidence>
<dbReference type="NCBIfam" id="TIGR00694">
    <property type="entry name" value="thiM"/>
    <property type="match status" value="1"/>
</dbReference>
<dbReference type="InterPro" id="IPR036206">
    <property type="entry name" value="ThiamineP_synth_sf"/>
</dbReference>
<comment type="catalytic activity">
    <reaction evidence="15">
        <text>2-[(2R,5Z)-2-carboxy-4-methylthiazol-5(2H)-ylidene]ethyl phosphate + 4-amino-2-methyl-5-(diphosphooxymethyl)pyrimidine + 2 H(+) = thiamine phosphate + CO2 + diphosphate</text>
        <dbReference type="Rhea" id="RHEA:47844"/>
        <dbReference type="ChEBI" id="CHEBI:15378"/>
        <dbReference type="ChEBI" id="CHEBI:16526"/>
        <dbReference type="ChEBI" id="CHEBI:33019"/>
        <dbReference type="ChEBI" id="CHEBI:37575"/>
        <dbReference type="ChEBI" id="CHEBI:57841"/>
        <dbReference type="ChEBI" id="CHEBI:62899"/>
        <dbReference type="EC" id="2.5.1.3"/>
    </reaction>
</comment>
<dbReference type="PANTHER" id="PTHR20857">
    <property type="entry name" value="THIAMINE-PHOSPHATE PYROPHOSPHORYLASE"/>
    <property type="match status" value="1"/>
</dbReference>
<dbReference type="GO" id="GO:0004789">
    <property type="term" value="F:thiamine-phosphate diphosphorylase activity"/>
    <property type="evidence" value="ECO:0007669"/>
    <property type="project" value="UniProtKB-EC"/>
</dbReference>
<comment type="catalytic activity">
    <reaction evidence="13">
        <text>4-methyl-5-(2-phosphooxyethyl)-thiazole + 4-amino-2-methyl-5-(diphosphooxymethyl)pyrimidine + H(+) = thiamine phosphate + diphosphate</text>
        <dbReference type="Rhea" id="RHEA:22328"/>
        <dbReference type="ChEBI" id="CHEBI:15378"/>
        <dbReference type="ChEBI" id="CHEBI:33019"/>
        <dbReference type="ChEBI" id="CHEBI:37575"/>
        <dbReference type="ChEBI" id="CHEBI:57841"/>
        <dbReference type="ChEBI" id="CHEBI:58296"/>
        <dbReference type="EC" id="2.5.1.3"/>
    </reaction>
</comment>
<proteinExistence type="inferred from homology"/>
<feature type="domain" description="Thiamine phosphate synthase/TenI" evidence="18">
    <location>
        <begin position="12"/>
        <end position="212"/>
    </location>
</feature>
<comment type="similarity">
    <text evidence="16">In the C-terminal section; belongs to the Thz kinase family.</text>
</comment>
<dbReference type="FunFam" id="3.20.20.70:FF:000104">
    <property type="entry name" value="Thiamine biosynthetic bifunctional enzyme"/>
    <property type="match status" value="1"/>
</dbReference>
<dbReference type="EMBL" id="BDGX01000016">
    <property type="protein sequence ID" value="GAV49641.1"/>
    <property type="molecule type" value="Genomic_DNA"/>
</dbReference>
<comment type="caution">
    <text evidence="19">The sequence shown here is derived from an EMBL/GenBank/DDBJ whole genome shotgun (WGS) entry which is preliminary data.</text>
</comment>
<evidence type="ECO:0000256" key="13">
    <source>
        <dbReference type="ARBA" id="ARBA00047334"/>
    </source>
</evidence>
<dbReference type="HAMAP" id="MF_00097">
    <property type="entry name" value="TMP_synthase"/>
    <property type="match status" value="1"/>
</dbReference>
<organism evidence="19 20">
    <name type="scientific">Zygosaccharomyces rouxii</name>
    <dbReference type="NCBI Taxonomy" id="4956"/>
    <lineage>
        <taxon>Eukaryota</taxon>
        <taxon>Fungi</taxon>
        <taxon>Dikarya</taxon>
        <taxon>Ascomycota</taxon>
        <taxon>Saccharomycotina</taxon>
        <taxon>Saccharomycetes</taxon>
        <taxon>Saccharomycetales</taxon>
        <taxon>Saccharomycetaceae</taxon>
        <taxon>Zygosaccharomyces</taxon>
    </lineage>
</organism>
<dbReference type="OrthoDB" id="4994at2759"/>
<dbReference type="InterPro" id="IPR029056">
    <property type="entry name" value="Ribokinase-like"/>
</dbReference>
<evidence type="ECO:0000259" key="18">
    <source>
        <dbReference type="Pfam" id="PF02581"/>
    </source>
</evidence>
<evidence type="ECO:0000256" key="1">
    <source>
        <dbReference type="ARBA" id="ARBA00001771"/>
    </source>
</evidence>
<dbReference type="CDD" id="cd00564">
    <property type="entry name" value="TMP_TenI"/>
    <property type="match status" value="1"/>
</dbReference>
<evidence type="ECO:0000313" key="19">
    <source>
        <dbReference type="EMBL" id="GAV49641.1"/>
    </source>
</evidence>
<evidence type="ECO:0000313" key="20">
    <source>
        <dbReference type="Proteomes" id="UP000187013"/>
    </source>
</evidence>
<comment type="pathway">
    <text evidence="5">Cofactor biosynthesis; thiamine diphosphate biosynthesis; thiamine phosphate from 4-amino-2-methyl-5-diphosphomethylpyrimidine and 4-methyl-5-(2-phosphoethyl)-thiazole: step 1/1.</text>
</comment>
<dbReference type="AlphaFoldDB" id="A0A1Q3A1Q0"/>
<dbReference type="Pfam" id="PF02110">
    <property type="entry name" value="HK"/>
    <property type="match status" value="1"/>
</dbReference>
<dbReference type="GO" id="GO:0009228">
    <property type="term" value="P:thiamine biosynthetic process"/>
    <property type="evidence" value="ECO:0007669"/>
    <property type="project" value="UniProtKB-KW"/>
</dbReference>
<evidence type="ECO:0000256" key="5">
    <source>
        <dbReference type="ARBA" id="ARBA00005165"/>
    </source>
</evidence>
<dbReference type="GO" id="GO:0005524">
    <property type="term" value="F:ATP binding"/>
    <property type="evidence" value="ECO:0007669"/>
    <property type="project" value="UniProtKB-KW"/>
</dbReference>
<dbReference type="InterPro" id="IPR022998">
    <property type="entry name" value="ThiamineP_synth_TenI"/>
</dbReference>
<keyword evidence="6" id="KW-0808">Transferase</keyword>
<dbReference type="GO" id="GO:0000287">
    <property type="term" value="F:magnesium ion binding"/>
    <property type="evidence" value="ECO:0007669"/>
    <property type="project" value="InterPro"/>
</dbReference>
<comment type="similarity">
    <text evidence="17">In the N-terminal section; belongs to the thiamine-phosphate synthase family.</text>
</comment>
<evidence type="ECO:0000256" key="9">
    <source>
        <dbReference type="ARBA" id="ARBA00022777"/>
    </source>
</evidence>
<evidence type="ECO:0000256" key="12">
    <source>
        <dbReference type="ARBA" id="ARBA00022977"/>
    </source>
</evidence>
<comment type="cofactor">
    <cofactor evidence="2">
        <name>Mg(2+)</name>
        <dbReference type="ChEBI" id="CHEBI:18420"/>
    </cofactor>
</comment>